<protein>
    <submittedName>
        <fullName evidence="2">Uncharacterized protein</fullName>
    </submittedName>
</protein>
<evidence type="ECO:0000313" key="2">
    <source>
        <dbReference type="EMBL" id="JAH69164.1"/>
    </source>
</evidence>
<feature type="region of interest" description="Disordered" evidence="1">
    <location>
        <begin position="12"/>
        <end position="31"/>
    </location>
</feature>
<sequence length="31" mass="3465">MRGIPKQREQMLENLQTQSFGAASTKGMLVN</sequence>
<dbReference type="EMBL" id="GBXM01039413">
    <property type="protein sequence ID" value="JAH69164.1"/>
    <property type="molecule type" value="Transcribed_RNA"/>
</dbReference>
<reference evidence="2" key="2">
    <citation type="journal article" date="2015" name="Fish Shellfish Immunol.">
        <title>Early steps in the European eel (Anguilla anguilla)-Vibrio vulnificus interaction in the gills: Role of the RtxA13 toxin.</title>
        <authorList>
            <person name="Callol A."/>
            <person name="Pajuelo D."/>
            <person name="Ebbesson L."/>
            <person name="Teles M."/>
            <person name="MacKenzie S."/>
            <person name="Amaro C."/>
        </authorList>
    </citation>
    <scope>NUCLEOTIDE SEQUENCE</scope>
</reference>
<accession>A0A0E9UTG3</accession>
<feature type="compositionally biased region" description="Polar residues" evidence="1">
    <location>
        <begin position="13"/>
        <end position="22"/>
    </location>
</feature>
<dbReference type="AlphaFoldDB" id="A0A0E9UTG3"/>
<organism evidence="2">
    <name type="scientific">Anguilla anguilla</name>
    <name type="common">European freshwater eel</name>
    <name type="synonym">Muraena anguilla</name>
    <dbReference type="NCBI Taxonomy" id="7936"/>
    <lineage>
        <taxon>Eukaryota</taxon>
        <taxon>Metazoa</taxon>
        <taxon>Chordata</taxon>
        <taxon>Craniata</taxon>
        <taxon>Vertebrata</taxon>
        <taxon>Euteleostomi</taxon>
        <taxon>Actinopterygii</taxon>
        <taxon>Neopterygii</taxon>
        <taxon>Teleostei</taxon>
        <taxon>Anguilliformes</taxon>
        <taxon>Anguillidae</taxon>
        <taxon>Anguilla</taxon>
    </lineage>
</organism>
<name>A0A0E9UTG3_ANGAN</name>
<evidence type="ECO:0000256" key="1">
    <source>
        <dbReference type="SAM" id="MobiDB-lite"/>
    </source>
</evidence>
<proteinExistence type="predicted"/>
<reference evidence="2" key="1">
    <citation type="submission" date="2014-11" db="EMBL/GenBank/DDBJ databases">
        <authorList>
            <person name="Amaro Gonzalez C."/>
        </authorList>
    </citation>
    <scope>NUCLEOTIDE SEQUENCE</scope>
</reference>